<dbReference type="PANTHER" id="PTHR33784">
    <property type="entry name" value="OS05G0482100 PROTEIN"/>
    <property type="match status" value="1"/>
</dbReference>
<sequence>MQRRQRFCRIAFDDVSKNSPRLASKPRRNYVYLRKLKQASQFSISDVIACAYAPPRFFTQHTCNTVCKHAKLRHLTRNPLITLRCYTEEMKACLEAGNADARFIEGVKQYFALDQPTKGLKHLKLSAKTIIV</sequence>
<gene>
    <name evidence="1" type="ORF">Bca52824_016458</name>
</gene>
<accession>A0A8X8B5E9</accession>
<dbReference type="Proteomes" id="UP000886595">
    <property type="component" value="Unassembled WGS sequence"/>
</dbReference>
<comment type="caution">
    <text evidence="1">The sequence shown here is derived from an EMBL/GenBank/DDBJ whole genome shotgun (WGS) entry which is preliminary data.</text>
</comment>
<evidence type="ECO:0000313" key="1">
    <source>
        <dbReference type="EMBL" id="KAG2323245.1"/>
    </source>
</evidence>
<dbReference type="EMBL" id="JAAMPC010000003">
    <property type="protein sequence ID" value="KAG2323245.1"/>
    <property type="molecule type" value="Genomic_DNA"/>
</dbReference>
<dbReference type="PANTHER" id="PTHR33784:SF12">
    <property type="entry name" value="F-BOX DOMAIN-CONTAINING PROTEIN"/>
    <property type="match status" value="1"/>
</dbReference>
<dbReference type="InterPro" id="IPR040338">
    <property type="entry name" value="At1g67623-like"/>
</dbReference>
<organism evidence="1 2">
    <name type="scientific">Brassica carinata</name>
    <name type="common">Ethiopian mustard</name>
    <name type="synonym">Abyssinian cabbage</name>
    <dbReference type="NCBI Taxonomy" id="52824"/>
    <lineage>
        <taxon>Eukaryota</taxon>
        <taxon>Viridiplantae</taxon>
        <taxon>Streptophyta</taxon>
        <taxon>Embryophyta</taxon>
        <taxon>Tracheophyta</taxon>
        <taxon>Spermatophyta</taxon>
        <taxon>Magnoliopsida</taxon>
        <taxon>eudicotyledons</taxon>
        <taxon>Gunneridae</taxon>
        <taxon>Pentapetalae</taxon>
        <taxon>rosids</taxon>
        <taxon>malvids</taxon>
        <taxon>Brassicales</taxon>
        <taxon>Brassicaceae</taxon>
        <taxon>Brassiceae</taxon>
        <taxon>Brassica</taxon>
    </lineage>
</organism>
<protein>
    <submittedName>
        <fullName evidence="1">Uncharacterized protein</fullName>
    </submittedName>
</protein>
<dbReference type="OrthoDB" id="1070123at2759"/>
<name>A0A8X8B5E9_BRACI</name>
<reference evidence="1 2" key="1">
    <citation type="submission" date="2020-02" db="EMBL/GenBank/DDBJ databases">
        <authorList>
            <person name="Ma Q."/>
            <person name="Huang Y."/>
            <person name="Song X."/>
            <person name="Pei D."/>
        </authorList>
    </citation>
    <scope>NUCLEOTIDE SEQUENCE [LARGE SCALE GENOMIC DNA]</scope>
    <source>
        <strain evidence="1">Sxm20200214</strain>
        <tissue evidence="1">Leaf</tissue>
    </source>
</reference>
<evidence type="ECO:0000313" key="2">
    <source>
        <dbReference type="Proteomes" id="UP000886595"/>
    </source>
</evidence>
<keyword evidence="2" id="KW-1185">Reference proteome</keyword>
<proteinExistence type="predicted"/>
<dbReference type="AlphaFoldDB" id="A0A8X8B5E9"/>